<evidence type="ECO:0000313" key="1">
    <source>
        <dbReference type="EMBL" id="MBH8595738.1"/>
    </source>
</evidence>
<dbReference type="Proteomes" id="UP000633619">
    <property type="component" value="Unassembled WGS sequence"/>
</dbReference>
<dbReference type="RefSeq" id="WP_181732297.1">
    <property type="nucleotide sequence ID" value="NZ_JACEIR010000006.1"/>
</dbReference>
<dbReference type="EMBL" id="JAECVW010000006">
    <property type="protein sequence ID" value="MBH8595738.1"/>
    <property type="molecule type" value="Genomic_DNA"/>
</dbReference>
<gene>
    <name evidence="1" type="ORF">I8U20_10390</name>
</gene>
<evidence type="ECO:0000313" key="2">
    <source>
        <dbReference type="Proteomes" id="UP000633619"/>
    </source>
</evidence>
<organism evidence="1 2">
    <name type="scientific">Thermoactinomyces intermedius</name>
    <dbReference type="NCBI Taxonomy" id="2024"/>
    <lineage>
        <taxon>Bacteria</taxon>
        <taxon>Bacillati</taxon>
        <taxon>Bacillota</taxon>
        <taxon>Bacilli</taxon>
        <taxon>Bacillales</taxon>
        <taxon>Thermoactinomycetaceae</taxon>
        <taxon>Thermoactinomyces</taxon>
    </lineage>
</organism>
<protein>
    <submittedName>
        <fullName evidence="1">Uncharacterized protein</fullName>
    </submittedName>
</protein>
<name>A0A8I1DCQ7_THEIN</name>
<comment type="caution">
    <text evidence="1">The sequence shown here is derived from an EMBL/GenBank/DDBJ whole genome shotgun (WGS) entry which is preliminary data.</text>
</comment>
<proteinExistence type="predicted"/>
<keyword evidence="2" id="KW-1185">Reference proteome</keyword>
<sequence>MAKGFYFECDFCGEIVKTDMSASLDTESWDVDLPEGWLTMQTPYYNGGSYYTDMIRKHYCSIDCAESALTECRKKIEIRKKEWEAMVIEDEDAF</sequence>
<dbReference type="AlphaFoldDB" id="A0A8I1DCQ7"/>
<accession>A0A8I1DCQ7</accession>
<reference evidence="1 2" key="1">
    <citation type="submission" date="2020-12" db="EMBL/GenBank/DDBJ databases">
        <title>WGS of Thermoactinomyces spp.</title>
        <authorList>
            <person name="Cheng K."/>
        </authorList>
    </citation>
    <scope>NUCLEOTIDE SEQUENCE [LARGE SCALE GENOMIC DNA]</scope>
    <source>
        <strain evidence="2">CICC 10671\DSM 43846</strain>
    </source>
</reference>